<name>A0A3A8JX48_9BACT</name>
<organism evidence="2 3">
    <name type="scientific">Corallococcus carmarthensis</name>
    <dbReference type="NCBI Taxonomy" id="2316728"/>
    <lineage>
        <taxon>Bacteria</taxon>
        <taxon>Pseudomonadati</taxon>
        <taxon>Myxococcota</taxon>
        <taxon>Myxococcia</taxon>
        <taxon>Myxococcales</taxon>
        <taxon>Cystobacterineae</taxon>
        <taxon>Myxococcaceae</taxon>
        <taxon>Corallococcus</taxon>
    </lineage>
</organism>
<feature type="region of interest" description="Disordered" evidence="1">
    <location>
        <begin position="355"/>
        <end position="473"/>
    </location>
</feature>
<protein>
    <submittedName>
        <fullName evidence="2">Uncharacterized protein</fullName>
    </submittedName>
</protein>
<sequence>MESTPLRGPGDAAPPLDCPSGLRQPVAASVSPPRYFVPHAASPVESVPCDASEVVHVVDAFRLEPAYLGESEWFVCTDVVGQLQLIPGSERARLPASVQAQLAHHEVAAGRPPRRLAATELFFFSPELVEHPADADGFNDPVYLYGTLTGPWPGNAVTRVNGQLTVTRGDILAGFAHGAQDAFHYVKDAESRDVPRAYHALLPGDRADQLAQGRGLVLTYPAVPAELQAHHAANGAQVASVLYAVLAQLQEDARTHQGPQALIALELPVASRAMAIADLELRGYEVKGDIATPRPTKGGLVGKLAGWLQDEAVRVPREAPPQEFLELARRVLPLLPGWPTETERTLRAHVLAGTLSPGTPVTRTTVPRAPTPPAAIPPRLPTPPVRSSDWMQDFIGAHGKPGGAKPRLTNLQPKPAPRPAAPAPQAAKAASDASWQADFGPAPAAPARPAPKQQEKAPAPPGKKPDWMSDFDD</sequence>
<evidence type="ECO:0000313" key="3">
    <source>
        <dbReference type="Proteomes" id="UP000268313"/>
    </source>
</evidence>
<dbReference type="AlphaFoldDB" id="A0A3A8JX48"/>
<feature type="compositionally biased region" description="Pro residues" evidence="1">
    <location>
        <begin position="369"/>
        <end position="384"/>
    </location>
</feature>
<reference evidence="3" key="1">
    <citation type="submission" date="2018-09" db="EMBL/GenBank/DDBJ databases">
        <authorList>
            <person name="Livingstone P.G."/>
            <person name="Whitworth D.E."/>
        </authorList>
    </citation>
    <scope>NUCLEOTIDE SEQUENCE [LARGE SCALE GENOMIC DNA]</scope>
    <source>
        <strain evidence="3">CA043D</strain>
    </source>
</reference>
<feature type="region of interest" description="Disordered" evidence="1">
    <location>
        <begin position="1"/>
        <end position="23"/>
    </location>
</feature>
<accession>A0A3A8JX48</accession>
<keyword evidence="3" id="KW-1185">Reference proteome</keyword>
<proteinExistence type="predicted"/>
<evidence type="ECO:0000256" key="1">
    <source>
        <dbReference type="SAM" id="MobiDB-lite"/>
    </source>
</evidence>
<evidence type="ECO:0000313" key="2">
    <source>
        <dbReference type="EMBL" id="RKH00300.1"/>
    </source>
</evidence>
<feature type="compositionally biased region" description="Low complexity" evidence="1">
    <location>
        <begin position="357"/>
        <end position="368"/>
    </location>
</feature>
<dbReference type="OrthoDB" id="5492159at2"/>
<dbReference type="Proteomes" id="UP000268313">
    <property type="component" value="Unassembled WGS sequence"/>
</dbReference>
<dbReference type="EMBL" id="RAWE01000095">
    <property type="protein sequence ID" value="RKH00300.1"/>
    <property type="molecule type" value="Genomic_DNA"/>
</dbReference>
<feature type="compositionally biased region" description="Low complexity" evidence="1">
    <location>
        <begin position="423"/>
        <end position="442"/>
    </location>
</feature>
<gene>
    <name evidence="2" type="ORF">D7X32_23840</name>
</gene>
<comment type="caution">
    <text evidence="2">The sequence shown here is derived from an EMBL/GenBank/DDBJ whole genome shotgun (WGS) entry which is preliminary data.</text>
</comment>